<proteinExistence type="predicted"/>
<organism evidence="1">
    <name type="scientific">uncultured virus</name>
    <dbReference type="NCBI Taxonomy" id="340016"/>
    <lineage>
        <taxon>Viruses</taxon>
        <taxon>environmental samples</taxon>
    </lineage>
</organism>
<evidence type="ECO:0000313" key="1">
    <source>
        <dbReference type="EMBL" id="ADE29273.1"/>
    </source>
</evidence>
<reference evidence="1" key="1">
    <citation type="journal article" date="2010" name="Environ. Microbiol.">
        <title>The metavirome of a hypersaline environment.</title>
        <authorList>
            <person name="Santos F."/>
            <person name="Yarza P."/>
            <person name="Parro V."/>
            <person name="Briones C."/>
            <person name="Anton J."/>
        </authorList>
    </citation>
    <scope>NUCLEOTIDE SEQUENCE</scope>
</reference>
<protein>
    <submittedName>
        <fullName evidence="1">Uncharacterized protein</fullName>
    </submittedName>
</protein>
<name>D5L2L4_9VIRU</name>
<dbReference type="EMBL" id="GU735309">
    <property type="protein sequence ID" value="ADE29273.1"/>
    <property type="molecule type" value="Genomic_DNA"/>
</dbReference>
<accession>D5L2L4</accession>
<sequence>MSDDTAEGKYVPDFLHELADKIDSGEIRVERATAKPNIREIKRDQEIKIKRNYVRETVVIEVEANEE</sequence>